<sequence length="476" mass="52128">MSQAQIENEVITESVSGEYERQRVPESSLKDWKSFLGMYAGEHAAGTEFVIGPLFLTTGVSAFDLIIGLLLGNLMAVLSWRFLTAEIGTKFRYTLYYHLEKICGKRLVTVYNLANGILFCFLAGAMITVSATAVGVPFDMEMPKLTDTMPNSSTWVIIVLVIGAVISVIAAKGYSTVAKAANWMSPIIVLAFIICGIVSLVNLDVHSFSDFWNIWGEGSEPFPGQIKYTFWHVFLWSWFANAAMHIGMSDLSVFRFAKKARAGWTTAAGIYIGHYIAWIAAALLYAVYLKSPEAQAILASGEAPSVAPGPLAYNAIGVFGIIAVVLAGWTTANPTIYRAGLAFQAIIPKVSTAWVTIIAGTVATIAGLFPAFAMKLLGFVALYGFILAPIGAIIVFEYFFGKKFGIQSFYAEKSGTKFSQAVFWAWVISFGVFYFISVQFDVFLSFVTLPAWICCGVLYLVFSKMMQKSDTDTRLR</sequence>
<dbReference type="Gene3D" id="1.10.4160.10">
    <property type="entry name" value="Hydantoin permease"/>
    <property type="match status" value="1"/>
</dbReference>
<keyword evidence="1" id="KW-1133">Transmembrane helix</keyword>
<feature type="transmembrane region" description="Helical" evidence="1">
    <location>
        <begin position="183"/>
        <end position="203"/>
    </location>
</feature>
<feature type="transmembrane region" description="Helical" evidence="1">
    <location>
        <begin position="353"/>
        <end position="373"/>
    </location>
</feature>
<dbReference type="Proteomes" id="UP001595793">
    <property type="component" value="Unassembled WGS sequence"/>
</dbReference>
<evidence type="ECO:0000313" key="2">
    <source>
        <dbReference type="EMBL" id="MFC4027718.1"/>
    </source>
</evidence>
<organism evidence="2 3">
    <name type="scientific">Zunongwangia endophytica</name>
    <dbReference type="NCBI Taxonomy" id="1808945"/>
    <lineage>
        <taxon>Bacteria</taxon>
        <taxon>Pseudomonadati</taxon>
        <taxon>Bacteroidota</taxon>
        <taxon>Flavobacteriia</taxon>
        <taxon>Flavobacteriales</taxon>
        <taxon>Flavobacteriaceae</taxon>
        <taxon>Zunongwangia</taxon>
    </lineage>
</organism>
<feature type="transmembrane region" description="Helical" evidence="1">
    <location>
        <begin position="379"/>
        <end position="400"/>
    </location>
</feature>
<feature type="transmembrane region" description="Helical" evidence="1">
    <location>
        <begin position="110"/>
        <end position="134"/>
    </location>
</feature>
<protein>
    <submittedName>
        <fullName evidence="2">Purine-cytosine permease family protein</fullName>
    </submittedName>
</protein>
<dbReference type="EMBL" id="JBHSAS010000006">
    <property type="protein sequence ID" value="MFC4027718.1"/>
    <property type="molecule type" value="Genomic_DNA"/>
</dbReference>
<evidence type="ECO:0000256" key="1">
    <source>
        <dbReference type="SAM" id="Phobius"/>
    </source>
</evidence>
<name>A0ABV8H9T3_9FLAO</name>
<accession>A0ABV8H9T3</accession>
<keyword evidence="1" id="KW-0472">Membrane</keyword>
<keyword evidence="3" id="KW-1185">Reference proteome</keyword>
<feature type="transmembrane region" description="Helical" evidence="1">
    <location>
        <begin position="311"/>
        <end position="332"/>
    </location>
</feature>
<comment type="caution">
    <text evidence="2">The sequence shown here is derived from an EMBL/GenBank/DDBJ whole genome shotgun (WGS) entry which is preliminary data.</text>
</comment>
<evidence type="ECO:0000313" key="3">
    <source>
        <dbReference type="Proteomes" id="UP001595793"/>
    </source>
</evidence>
<feature type="transmembrane region" description="Helical" evidence="1">
    <location>
        <begin position="443"/>
        <end position="462"/>
    </location>
</feature>
<proteinExistence type="predicted"/>
<dbReference type="PANTHER" id="PTHR30569:SF0">
    <property type="entry name" value="CYTOSINE PERMEASE"/>
    <property type="match status" value="1"/>
</dbReference>
<feature type="transmembrane region" description="Helical" evidence="1">
    <location>
        <begin position="154"/>
        <end position="171"/>
    </location>
</feature>
<feature type="transmembrane region" description="Helical" evidence="1">
    <location>
        <begin position="62"/>
        <end position="83"/>
    </location>
</feature>
<reference evidence="3" key="1">
    <citation type="journal article" date="2019" name="Int. J. Syst. Evol. Microbiol.">
        <title>The Global Catalogue of Microorganisms (GCM) 10K type strain sequencing project: providing services to taxonomists for standard genome sequencing and annotation.</title>
        <authorList>
            <consortium name="The Broad Institute Genomics Platform"/>
            <consortium name="The Broad Institute Genome Sequencing Center for Infectious Disease"/>
            <person name="Wu L."/>
            <person name="Ma J."/>
        </authorList>
    </citation>
    <scope>NUCLEOTIDE SEQUENCE [LARGE SCALE GENOMIC DNA]</scope>
    <source>
        <strain evidence="3">CECT 9128</strain>
    </source>
</reference>
<gene>
    <name evidence="2" type="ORF">ACFOS1_09915</name>
</gene>
<dbReference type="RefSeq" id="WP_290233477.1">
    <property type="nucleotide sequence ID" value="NZ_JAUFPZ010000002.1"/>
</dbReference>
<feature type="transmembrane region" description="Helical" evidence="1">
    <location>
        <begin position="421"/>
        <end position="437"/>
    </location>
</feature>
<keyword evidence="1" id="KW-0812">Transmembrane</keyword>
<feature type="transmembrane region" description="Helical" evidence="1">
    <location>
        <begin position="228"/>
        <end position="247"/>
    </location>
</feature>
<dbReference type="InterPro" id="IPR030191">
    <property type="entry name" value="CodB"/>
</dbReference>
<feature type="transmembrane region" description="Helical" evidence="1">
    <location>
        <begin position="268"/>
        <end position="288"/>
    </location>
</feature>
<dbReference type="PANTHER" id="PTHR30569">
    <property type="entry name" value="CYTOSINE TRANSPORTER CODB"/>
    <property type="match status" value="1"/>
</dbReference>